<dbReference type="EMBL" id="JBHSCN010000023">
    <property type="protein sequence ID" value="MFC4245343.1"/>
    <property type="molecule type" value="Genomic_DNA"/>
</dbReference>
<name>A0ABV8QCE8_9MICO</name>
<comment type="caution">
    <text evidence="1">The sequence shown here is derived from an EMBL/GenBank/DDBJ whole genome shotgun (WGS) entry which is preliminary data.</text>
</comment>
<protein>
    <submittedName>
        <fullName evidence="1">Uncharacterized protein</fullName>
    </submittedName>
</protein>
<organism evidence="1 2">
    <name type="scientific">Gryllotalpicola reticulitermitis</name>
    <dbReference type="NCBI Taxonomy" id="1184153"/>
    <lineage>
        <taxon>Bacteria</taxon>
        <taxon>Bacillati</taxon>
        <taxon>Actinomycetota</taxon>
        <taxon>Actinomycetes</taxon>
        <taxon>Micrococcales</taxon>
        <taxon>Microbacteriaceae</taxon>
        <taxon>Gryllotalpicola</taxon>
    </lineage>
</organism>
<dbReference type="Proteomes" id="UP001595900">
    <property type="component" value="Unassembled WGS sequence"/>
</dbReference>
<proteinExistence type="predicted"/>
<evidence type="ECO:0000313" key="1">
    <source>
        <dbReference type="EMBL" id="MFC4245343.1"/>
    </source>
</evidence>
<dbReference type="RefSeq" id="WP_390232497.1">
    <property type="nucleotide sequence ID" value="NZ_JBHSCN010000023.1"/>
</dbReference>
<evidence type="ECO:0000313" key="2">
    <source>
        <dbReference type="Proteomes" id="UP001595900"/>
    </source>
</evidence>
<accession>A0ABV8QCE8</accession>
<gene>
    <name evidence="1" type="ORF">ACFOYW_18395</name>
</gene>
<keyword evidence="2" id="KW-1185">Reference proteome</keyword>
<sequence length="126" mass="14144">MWVIFVLLAIFVGTIVLVVTRANIAKQQRETVVTLSPARAKQVIDDAYSKLMWADVQGPGQINKRRKIPLNNGPVISIDVEPTGDNRTHVTLWLSRWSTKNRVALVDGVTGSEKRAIRKLEEAQNR</sequence>
<reference evidence="2" key="1">
    <citation type="journal article" date="2019" name="Int. J. Syst. Evol. Microbiol.">
        <title>The Global Catalogue of Microorganisms (GCM) 10K type strain sequencing project: providing services to taxonomists for standard genome sequencing and annotation.</title>
        <authorList>
            <consortium name="The Broad Institute Genomics Platform"/>
            <consortium name="The Broad Institute Genome Sequencing Center for Infectious Disease"/>
            <person name="Wu L."/>
            <person name="Ma J."/>
        </authorList>
    </citation>
    <scope>NUCLEOTIDE SEQUENCE [LARGE SCALE GENOMIC DNA]</scope>
    <source>
        <strain evidence="2">CGMCC 1.10363</strain>
    </source>
</reference>